<dbReference type="Gene3D" id="3.30.2140.20">
    <property type="match status" value="1"/>
</dbReference>
<comment type="similarity">
    <text evidence="1">Belongs to the arylamine N-acetyltransferase family.</text>
</comment>
<dbReference type="RefSeq" id="XP_070863302.1">
    <property type="nucleotide sequence ID" value="XM_071013868.1"/>
</dbReference>
<evidence type="ECO:0008006" key="4">
    <source>
        <dbReference type="Google" id="ProtNLM"/>
    </source>
</evidence>
<comment type="caution">
    <text evidence="2">The sequence shown here is derived from an EMBL/GenBank/DDBJ whole genome shotgun (WGS) entry which is preliminary data.</text>
</comment>
<dbReference type="InterPro" id="IPR038765">
    <property type="entry name" value="Papain-like_cys_pep_sf"/>
</dbReference>
<dbReference type="Proteomes" id="UP001600064">
    <property type="component" value="Unassembled WGS sequence"/>
</dbReference>
<accession>A0ABR4D2L5</accession>
<evidence type="ECO:0000313" key="3">
    <source>
        <dbReference type="Proteomes" id="UP001600064"/>
    </source>
</evidence>
<organism evidence="2 3">
    <name type="scientific">Remersonia thermophila</name>
    <dbReference type="NCBI Taxonomy" id="72144"/>
    <lineage>
        <taxon>Eukaryota</taxon>
        <taxon>Fungi</taxon>
        <taxon>Dikarya</taxon>
        <taxon>Ascomycota</taxon>
        <taxon>Pezizomycotina</taxon>
        <taxon>Sordariomycetes</taxon>
        <taxon>Sordariomycetidae</taxon>
        <taxon>Sordariales</taxon>
        <taxon>Sordariales incertae sedis</taxon>
        <taxon>Remersonia</taxon>
    </lineage>
</organism>
<reference evidence="2 3" key="1">
    <citation type="journal article" date="2024" name="Commun. Biol.">
        <title>Comparative genomic analysis of thermophilic fungi reveals convergent evolutionary adaptations and gene losses.</title>
        <authorList>
            <person name="Steindorff A.S."/>
            <person name="Aguilar-Pontes M.V."/>
            <person name="Robinson A.J."/>
            <person name="Andreopoulos B."/>
            <person name="LaButti K."/>
            <person name="Kuo A."/>
            <person name="Mondo S."/>
            <person name="Riley R."/>
            <person name="Otillar R."/>
            <person name="Haridas S."/>
            <person name="Lipzen A."/>
            <person name="Grimwood J."/>
            <person name="Schmutz J."/>
            <person name="Clum A."/>
            <person name="Reid I.D."/>
            <person name="Moisan M.C."/>
            <person name="Butler G."/>
            <person name="Nguyen T.T.M."/>
            <person name="Dewar K."/>
            <person name="Conant G."/>
            <person name="Drula E."/>
            <person name="Henrissat B."/>
            <person name="Hansel C."/>
            <person name="Singer S."/>
            <person name="Hutchinson M.I."/>
            <person name="de Vries R.P."/>
            <person name="Natvig D.O."/>
            <person name="Powell A.J."/>
            <person name="Tsang A."/>
            <person name="Grigoriev I.V."/>
        </authorList>
    </citation>
    <scope>NUCLEOTIDE SEQUENCE [LARGE SCALE GENOMIC DNA]</scope>
    <source>
        <strain evidence="2 3">ATCC 22073</strain>
    </source>
</reference>
<evidence type="ECO:0000313" key="2">
    <source>
        <dbReference type="EMBL" id="KAL2264575.1"/>
    </source>
</evidence>
<dbReference type="InterPro" id="IPR001447">
    <property type="entry name" value="Arylamine_N-AcTrfase"/>
</dbReference>
<dbReference type="SUPFAM" id="SSF54001">
    <property type="entry name" value="Cysteine proteinases"/>
    <property type="match status" value="1"/>
</dbReference>
<dbReference type="GeneID" id="98128512"/>
<dbReference type="InterPro" id="IPR053710">
    <property type="entry name" value="Arylamine_NAT_domain_sf"/>
</dbReference>
<evidence type="ECO:0000256" key="1">
    <source>
        <dbReference type="ARBA" id="ARBA00006547"/>
    </source>
</evidence>
<gene>
    <name evidence="2" type="ORF">VTJ83DRAFT_7085</name>
</gene>
<keyword evidence="3" id="KW-1185">Reference proteome</keyword>
<dbReference type="Pfam" id="PF00797">
    <property type="entry name" value="Acetyltransf_2"/>
    <property type="match status" value="1"/>
</dbReference>
<dbReference type="PANTHER" id="PTHR11786">
    <property type="entry name" value="N-HYDROXYARYLAMINE O-ACETYLTRANSFERASE"/>
    <property type="match status" value="1"/>
</dbReference>
<dbReference type="EMBL" id="JAZGUE010000007">
    <property type="protein sequence ID" value="KAL2264575.1"/>
    <property type="molecule type" value="Genomic_DNA"/>
</dbReference>
<protein>
    <recommendedName>
        <fullName evidence="4">Arylamine N-acetyltransferase</fullName>
    </recommendedName>
</protein>
<dbReference type="PANTHER" id="PTHR11786:SF0">
    <property type="entry name" value="ARYLAMINE N-ACETYLTRANSFERASE 4-RELATED"/>
    <property type="match status" value="1"/>
</dbReference>
<name>A0ABR4D2L5_9PEZI</name>
<proteinExistence type="inferred from homology"/>
<sequence>MVNLVTIDGEKHLVDVAFGSTGSTQPVPLRDGHEFTCVAPARGRVRYQALDGHTDKSQRLWVYATLESPEAGEWVDRYAFTEIEFLPADYEVMNLRTSTSPRSFFVQNVTCMWTVLDEGGETPVGLVILHRDMVKKRIGEATEIVQQLKTEEDRVGALEKWFGDQAERAGEERDQGVGKRVEVYGRPCLSVLLEAADRPIENRTAEEY</sequence>